<dbReference type="InterPro" id="IPR057326">
    <property type="entry name" value="KR_dom"/>
</dbReference>
<dbReference type="AlphaFoldDB" id="A0A6J6JRH7"/>
<dbReference type="InterPro" id="IPR036291">
    <property type="entry name" value="NAD(P)-bd_dom_sf"/>
</dbReference>
<comment type="similarity">
    <text evidence="1">Belongs to the short-chain dehydrogenases/reductases (SDR) family.</text>
</comment>
<dbReference type="SMART" id="SM00822">
    <property type="entry name" value="PKS_KR"/>
    <property type="match status" value="1"/>
</dbReference>
<evidence type="ECO:0000313" key="4">
    <source>
        <dbReference type="EMBL" id="CAB4638603.1"/>
    </source>
</evidence>
<gene>
    <name evidence="4" type="ORF">UFOPK2158_00377</name>
</gene>
<dbReference type="EMBL" id="CAEZVY010000026">
    <property type="protein sequence ID" value="CAB4638603.1"/>
    <property type="molecule type" value="Genomic_DNA"/>
</dbReference>
<name>A0A6J6JRH7_9ZZZZ</name>
<feature type="domain" description="Ketoreductase" evidence="3">
    <location>
        <begin position="7"/>
        <end position="185"/>
    </location>
</feature>
<protein>
    <submittedName>
        <fullName evidence="4">Unannotated protein</fullName>
    </submittedName>
</protein>
<keyword evidence="2" id="KW-0560">Oxidoreductase</keyword>
<dbReference type="CDD" id="cd05233">
    <property type="entry name" value="SDR_c"/>
    <property type="match status" value="1"/>
</dbReference>
<evidence type="ECO:0000259" key="3">
    <source>
        <dbReference type="SMART" id="SM00822"/>
    </source>
</evidence>
<dbReference type="Pfam" id="PF00106">
    <property type="entry name" value="adh_short"/>
    <property type="match status" value="1"/>
</dbReference>
<dbReference type="GO" id="GO:0008667">
    <property type="term" value="F:2,3-dihydro-2,3-dihydroxybenzoate dehydrogenase activity"/>
    <property type="evidence" value="ECO:0007669"/>
    <property type="project" value="InterPro"/>
</dbReference>
<evidence type="ECO:0000256" key="2">
    <source>
        <dbReference type="ARBA" id="ARBA00023002"/>
    </source>
</evidence>
<sequence length="234" mass="23749">MTELSGRSFLIVGASGGLGAELARELHQRGALLTLAGRSATTLQNLGVPGSIVTGDVTAPGVPEAYVQAALDAHNALDGVIYAAGAVAFGSVAEVTDDLADALWKVNTRGWMSVLRAALPALTTSAEAGNAPVVVTLSGVVAEAPTAGLAAYSAVKSALHAFGVAASRELRRSGIRLIDARPGHTETELSLHPLAGERPAFPTGLAPQAVARRIVDALAGEDKDLPSTSFQGLD</sequence>
<dbReference type="PANTHER" id="PTHR44196:SF1">
    <property type="entry name" value="DEHYDROGENASE_REDUCTASE SDR FAMILY MEMBER 7B"/>
    <property type="match status" value="1"/>
</dbReference>
<dbReference type="SUPFAM" id="SSF51735">
    <property type="entry name" value="NAD(P)-binding Rossmann-fold domains"/>
    <property type="match status" value="1"/>
</dbReference>
<reference evidence="4" key="1">
    <citation type="submission" date="2020-05" db="EMBL/GenBank/DDBJ databases">
        <authorList>
            <person name="Chiriac C."/>
            <person name="Salcher M."/>
            <person name="Ghai R."/>
            <person name="Kavagutti S V."/>
        </authorList>
    </citation>
    <scope>NUCLEOTIDE SEQUENCE</scope>
</reference>
<proteinExistence type="inferred from homology"/>
<accession>A0A6J6JRH7</accession>
<organism evidence="4">
    <name type="scientific">freshwater metagenome</name>
    <dbReference type="NCBI Taxonomy" id="449393"/>
    <lineage>
        <taxon>unclassified sequences</taxon>
        <taxon>metagenomes</taxon>
        <taxon>ecological metagenomes</taxon>
    </lineage>
</organism>
<dbReference type="PANTHER" id="PTHR44196">
    <property type="entry name" value="DEHYDROGENASE/REDUCTASE SDR FAMILY MEMBER 7B"/>
    <property type="match status" value="1"/>
</dbReference>
<dbReference type="InterPro" id="IPR002347">
    <property type="entry name" value="SDR_fam"/>
</dbReference>
<dbReference type="GO" id="GO:0019290">
    <property type="term" value="P:siderophore biosynthetic process"/>
    <property type="evidence" value="ECO:0007669"/>
    <property type="project" value="InterPro"/>
</dbReference>
<dbReference type="InterPro" id="IPR003560">
    <property type="entry name" value="DHB_DH"/>
</dbReference>
<dbReference type="PRINTS" id="PR01397">
    <property type="entry name" value="DHBDHDRGNASE"/>
</dbReference>
<dbReference type="Gene3D" id="3.40.50.720">
    <property type="entry name" value="NAD(P)-binding Rossmann-like Domain"/>
    <property type="match status" value="1"/>
</dbReference>
<dbReference type="GO" id="GO:0016020">
    <property type="term" value="C:membrane"/>
    <property type="evidence" value="ECO:0007669"/>
    <property type="project" value="TreeGrafter"/>
</dbReference>
<evidence type="ECO:0000256" key="1">
    <source>
        <dbReference type="ARBA" id="ARBA00006484"/>
    </source>
</evidence>